<proteinExistence type="predicted"/>
<reference evidence="1" key="2">
    <citation type="submission" date="2025-09" db="UniProtKB">
        <authorList>
            <consortium name="Ensembl"/>
        </authorList>
    </citation>
    <scope>IDENTIFICATION</scope>
</reference>
<dbReference type="InterPro" id="IPR008979">
    <property type="entry name" value="Galactose-bd-like_sf"/>
</dbReference>
<sequence>MAASVLGSDIQCRVSSVLNRDVKQFGKKHLLDGDVETSWNSDELQFQGGFVGKGCWLEGDLCLYQHSFPVPGSPVLERLRVVFSSSTDFFGRVVVYQFDVLGEVM</sequence>
<dbReference type="GeneTree" id="ENSGT00390000017748"/>
<evidence type="ECO:0000313" key="2">
    <source>
        <dbReference type="Proteomes" id="UP000694388"/>
    </source>
</evidence>
<evidence type="ECO:0000313" key="1">
    <source>
        <dbReference type="Ensembl" id="ENSEBUP00000011980.1"/>
    </source>
</evidence>
<reference evidence="1" key="1">
    <citation type="submission" date="2025-08" db="UniProtKB">
        <authorList>
            <consortium name="Ensembl"/>
        </authorList>
    </citation>
    <scope>IDENTIFICATION</scope>
</reference>
<protein>
    <submittedName>
        <fullName evidence="1">Nuclear receptor 2C2-associated protein</fullName>
    </submittedName>
</protein>
<dbReference type="AlphaFoldDB" id="A0A8C4Q994"/>
<organism evidence="1 2">
    <name type="scientific">Eptatretus burgeri</name>
    <name type="common">Inshore hagfish</name>
    <dbReference type="NCBI Taxonomy" id="7764"/>
    <lineage>
        <taxon>Eukaryota</taxon>
        <taxon>Metazoa</taxon>
        <taxon>Chordata</taxon>
        <taxon>Craniata</taxon>
        <taxon>Vertebrata</taxon>
        <taxon>Cyclostomata</taxon>
        <taxon>Myxini</taxon>
        <taxon>Myxiniformes</taxon>
        <taxon>Myxinidae</taxon>
        <taxon>Eptatretinae</taxon>
        <taxon>Eptatretus</taxon>
    </lineage>
</organism>
<dbReference type="Ensembl" id="ENSEBUT00000012556.1">
    <property type="protein sequence ID" value="ENSEBUP00000011980.1"/>
    <property type="gene ID" value="ENSEBUG00000007654.1"/>
</dbReference>
<dbReference type="OMA" id="METETYH"/>
<keyword evidence="2" id="KW-1185">Reference proteome</keyword>
<dbReference type="SUPFAM" id="SSF49785">
    <property type="entry name" value="Galactose-binding domain-like"/>
    <property type="match status" value="1"/>
</dbReference>
<accession>A0A8C4Q994</accession>
<dbReference type="Proteomes" id="UP000694388">
    <property type="component" value="Unplaced"/>
</dbReference>
<name>A0A8C4Q994_EPTBU</name>